<dbReference type="PIRSF" id="PIRSF015582">
    <property type="entry name" value="Cit_lyase_B"/>
    <property type="match status" value="1"/>
</dbReference>
<evidence type="ECO:0000259" key="7">
    <source>
        <dbReference type="Pfam" id="PF03328"/>
    </source>
</evidence>
<evidence type="ECO:0000256" key="1">
    <source>
        <dbReference type="ARBA" id="ARBA00001946"/>
    </source>
</evidence>
<protein>
    <submittedName>
        <fullName evidence="8">CoA ester lyase</fullName>
    </submittedName>
</protein>
<organism evidence="8 9">
    <name type="scientific">Flavisphingopyxis soli</name>
    <dbReference type="NCBI Taxonomy" id="2601267"/>
    <lineage>
        <taxon>Bacteria</taxon>
        <taxon>Pseudomonadati</taxon>
        <taxon>Pseudomonadota</taxon>
        <taxon>Alphaproteobacteria</taxon>
        <taxon>Sphingomonadales</taxon>
        <taxon>Sphingopyxidaceae</taxon>
        <taxon>Flavisphingopyxis</taxon>
    </lineage>
</organism>
<dbReference type="InterPro" id="IPR040442">
    <property type="entry name" value="Pyrv_kinase-like_dom_sf"/>
</dbReference>
<evidence type="ECO:0000256" key="4">
    <source>
        <dbReference type="ARBA" id="ARBA00022842"/>
    </source>
</evidence>
<feature type="binding site" evidence="5">
    <location>
        <position position="113"/>
    </location>
    <ligand>
        <name>substrate</name>
    </ligand>
</feature>
<dbReference type="PANTHER" id="PTHR32308">
    <property type="entry name" value="LYASE BETA SUBUNIT, PUTATIVE (AFU_ORTHOLOGUE AFUA_4G13030)-RELATED"/>
    <property type="match status" value="1"/>
</dbReference>
<comment type="cofactor">
    <cofactor evidence="1">
        <name>Mg(2+)</name>
        <dbReference type="ChEBI" id="CHEBI:18420"/>
    </cofactor>
</comment>
<dbReference type="InterPro" id="IPR015813">
    <property type="entry name" value="Pyrv/PenolPyrv_kinase-like_dom"/>
</dbReference>
<accession>A0A5C6U914</accession>
<comment type="caution">
    <text evidence="8">The sequence shown here is derived from an EMBL/GenBank/DDBJ whole genome shotgun (WGS) entry which is preliminary data.</text>
</comment>
<dbReference type="GO" id="GO:0000287">
    <property type="term" value="F:magnesium ion binding"/>
    <property type="evidence" value="ECO:0007669"/>
    <property type="project" value="TreeGrafter"/>
</dbReference>
<dbReference type="EMBL" id="VOPY01000002">
    <property type="protein sequence ID" value="TXC69304.1"/>
    <property type="molecule type" value="Genomic_DNA"/>
</dbReference>
<comment type="similarity">
    <text evidence="2">Belongs to the HpcH/HpaI aldolase family.</text>
</comment>
<evidence type="ECO:0000256" key="5">
    <source>
        <dbReference type="PIRSR" id="PIRSR015582-1"/>
    </source>
</evidence>
<dbReference type="Pfam" id="PF03328">
    <property type="entry name" value="HpcH_HpaI"/>
    <property type="match status" value="1"/>
</dbReference>
<dbReference type="InterPro" id="IPR005000">
    <property type="entry name" value="Aldolase/citrate-lyase_domain"/>
</dbReference>
<dbReference type="GO" id="GO:0016829">
    <property type="term" value="F:lyase activity"/>
    <property type="evidence" value="ECO:0007669"/>
    <property type="project" value="UniProtKB-KW"/>
</dbReference>
<feature type="domain" description="HpcH/HpaI aldolase/citrate lyase" evidence="7">
    <location>
        <begin position="8"/>
        <end position="207"/>
    </location>
</feature>
<keyword evidence="9" id="KW-1185">Reference proteome</keyword>
<reference evidence="8 9" key="1">
    <citation type="submission" date="2019-08" db="EMBL/GenBank/DDBJ databases">
        <title>Sphingorhabdus soil sp. nov., isolated from arctic soil.</title>
        <authorList>
            <person name="Liu Y."/>
        </authorList>
    </citation>
    <scope>NUCLEOTIDE SEQUENCE [LARGE SCALE GENOMIC DNA]</scope>
    <source>
        <strain evidence="8 9">D-2Q-5-6</strain>
    </source>
</reference>
<dbReference type="AlphaFoldDB" id="A0A5C6U914"/>
<keyword evidence="8" id="KW-0456">Lyase</keyword>
<dbReference type="GO" id="GO:0006107">
    <property type="term" value="P:oxaloacetate metabolic process"/>
    <property type="evidence" value="ECO:0007669"/>
    <property type="project" value="TreeGrafter"/>
</dbReference>
<keyword evidence="4 6" id="KW-0460">Magnesium</keyword>
<name>A0A5C6U914_9SPHN</name>
<sequence>MSALAPASVLYVPAHKPRAIAKARGSAADMIVLDLEDAVPAADKEAARAAVAQALVEGFGAIAIAVRVNRGVGMADDLRALAASPPDYIVIPKVDRPADLPENAPVPLLAMIETPLGVLDARAIAGDSRVVGLIAGLNDLAHELHLPSGIDREALSLSLQAIVLVARASGVWCFDGVCNAIDDEPSFAAEARAGHRLGFDGKTLIHPAQIAACNAAWAPDPAAVEEARRIVALDGQGAQRFEGRMIEDMHVAAARRTIARADLNARRACATSE</sequence>
<dbReference type="InterPro" id="IPR011206">
    <property type="entry name" value="Citrate_lyase_beta/mcl1/mcl2"/>
</dbReference>
<dbReference type="Proteomes" id="UP000321129">
    <property type="component" value="Unassembled WGS sequence"/>
</dbReference>
<feature type="binding site" evidence="5">
    <location>
        <position position="67"/>
    </location>
    <ligand>
        <name>substrate</name>
    </ligand>
</feature>
<proteinExistence type="inferred from homology"/>
<gene>
    <name evidence="8" type="ORF">FSZ31_08235</name>
</gene>
<feature type="binding site" evidence="6">
    <location>
        <position position="139"/>
    </location>
    <ligand>
        <name>Mg(2+)</name>
        <dbReference type="ChEBI" id="CHEBI:18420"/>
    </ligand>
</feature>
<evidence type="ECO:0000313" key="8">
    <source>
        <dbReference type="EMBL" id="TXC69304.1"/>
    </source>
</evidence>
<dbReference type="PANTHER" id="PTHR32308:SF10">
    <property type="entry name" value="CITRATE LYASE SUBUNIT BETA"/>
    <property type="match status" value="1"/>
</dbReference>
<dbReference type="SUPFAM" id="SSF51621">
    <property type="entry name" value="Phosphoenolpyruvate/pyruvate domain"/>
    <property type="match status" value="1"/>
</dbReference>
<feature type="binding site" evidence="6">
    <location>
        <position position="113"/>
    </location>
    <ligand>
        <name>Mg(2+)</name>
        <dbReference type="ChEBI" id="CHEBI:18420"/>
    </ligand>
</feature>
<keyword evidence="3 6" id="KW-0479">Metal-binding</keyword>
<dbReference type="OrthoDB" id="9800547at2"/>
<evidence type="ECO:0000256" key="2">
    <source>
        <dbReference type="ARBA" id="ARBA00005568"/>
    </source>
</evidence>
<dbReference type="Gene3D" id="3.20.20.60">
    <property type="entry name" value="Phosphoenolpyruvate-binding domains"/>
    <property type="match status" value="1"/>
</dbReference>
<evidence type="ECO:0000256" key="6">
    <source>
        <dbReference type="PIRSR" id="PIRSR015582-2"/>
    </source>
</evidence>
<evidence type="ECO:0000313" key="9">
    <source>
        <dbReference type="Proteomes" id="UP000321129"/>
    </source>
</evidence>
<evidence type="ECO:0000256" key="3">
    <source>
        <dbReference type="ARBA" id="ARBA00022723"/>
    </source>
</evidence>